<evidence type="ECO:0000313" key="25">
    <source>
        <dbReference type="EMBL" id="MBE9116146.1"/>
    </source>
</evidence>
<evidence type="ECO:0000259" key="21">
    <source>
        <dbReference type="PROSITE" id="PS50112"/>
    </source>
</evidence>
<dbReference type="Gene3D" id="3.30.450.20">
    <property type="entry name" value="PAS domain"/>
    <property type="match status" value="3"/>
</dbReference>
<evidence type="ECO:0000256" key="5">
    <source>
        <dbReference type="ARBA" id="ARBA00022475"/>
    </source>
</evidence>
<evidence type="ECO:0000256" key="16">
    <source>
        <dbReference type="ARBA" id="ARBA00032637"/>
    </source>
</evidence>
<dbReference type="GO" id="GO:0004383">
    <property type="term" value="F:guanylate cyclase activity"/>
    <property type="evidence" value="ECO:0007669"/>
    <property type="project" value="TreeGrafter"/>
</dbReference>
<evidence type="ECO:0000256" key="2">
    <source>
        <dbReference type="ARBA" id="ARBA00004651"/>
    </source>
</evidence>
<evidence type="ECO:0000256" key="20">
    <source>
        <dbReference type="SAM" id="Phobius"/>
    </source>
</evidence>
<dbReference type="PROSITE" id="PS50125">
    <property type="entry name" value="GUANYLATE_CYCLASE_2"/>
    <property type="match status" value="1"/>
</dbReference>
<dbReference type="CDD" id="cd00130">
    <property type="entry name" value="PAS"/>
    <property type="match status" value="2"/>
</dbReference>
<dbReference type="InterPro" id="IPR029787">
    <property type="entry name" value="Nucleotide_cyclase"/>
</dbReference>
<dbReference type="InterPro" id="IPR000700">
    <property type="entry name" value="PAS-assoc_C"/>
</dbReference>
<feature type="domain" description="Guanylate cyclase" evidence="23">
    <location>
        <begin position="745"/>
        <end position="872"/>
    </location>
</feature>
<name>A0A8J7DW08_9CYAN</name>
<comment type="catalytic activity">
    <reaction evidence="1">
        <text>ATP = 3',5'-cyclic AMP + diphosphate</text>
        <dbReference type="Rhea" id="RHEA:15389"/>
        <dbReference type="ChEBI" id="CHEBI:30616"/>
        <dbReference type="ChEBI" id="CHEBI:33019"/>
        <dbReference type="ChEBI" id="CHEBI:58165"/>
        <dbReference type="EC" id="4.6.1.1"/>
    </reaction>
</comment>
<dbReference type="PROSITE" id="PS00452">
    <property type="entry name" value="GUANYLATE_CYCLASE_1"/>
    <property type="match status" value="1"/>
</dbReference>
<keyword evidence="26" id="KW-1185">Reference proteome</keyword>
<dbReference type="InterPro" id="IPR003660">
    <property type="entry name" value="HAMP_dom"/>
</dbReference>
<organism evidence="25 26">
    <name type="scientific">Lusitaniella coriacea LEGE 07157</name>
    <dbReference type="NCBI Taxonomy" id="945747"/>
    <lineage>
        <taxon>Bacteria</taxon>
        <taxon>Bacillati</taxon>
        <taxon>Cyanobacteriota</taxon>
        <taxon>Cyanophyceae</taxon>
        <taxon>Spirulinales</taxon>
        <taxon>Lusitaniellaceae</taxon>
        <taxon>Lusitaniella</taxon>
    </lineage>
</organism>
<dbReference type="Pfam" id="PF08448">
    <property type="entry name" value="PAS_4"/>
    <property type="match status" value="1"/>
</dbReference>
<dbReference type="NCBIfam" id="TIGR00229">
    <property type="entry name" value="sensory_box"/>
    <property type="match status" value="2"/>
</dbReference>
<dbReference type="CDD" id="cd06225">
    <property type="entry name" value="HAMP"/>
    <property type="match status" value="1"/>
</dbReference>
<dbReference type="PANTHER" id="PTHR11920">
    <property type="entry name" value="GUANYLYL CYCLASE"/>
    <property type="match status" value="1"/>
</dbReference>
<evidence type="ECO:0000256" key="1">
    <source>
        <dbReference type="ARBA" id="ARBA00001593"/>
    </source>
</evidence>
<evidence type="ECO:0000256" key="18">
    <source>
        <dbReference type="RuleBase" id="RU000405"/>
    </source>
</evidence>
<dbReference type="EC" id="4.6.1.1" evidence="3"/>
<dbReference type="GO" id="GO:0046872">
    <property type="term" value="F:metal ion binding"/>
    <property type="evidence" value="ECO:0007669"/>
    <property type="project" value="UniProtKB-KW"/>
</dbReference>
<evidence type="ECO:0000256" key="11">
    <source>
        <dbReference type="ARBA" id="ARBA00022989"/>
    </source>
</evidence>
<dbReference type="Gene3D" id="3.30.70.1230">
    <property type="entry name" value="Nucleotide cyclase"/>
    <property type="match status" value="1"/>
</dbReference>
<keyword evidence="9" id="KW-0067">ATP-binding</keyword>
<dbReference type="Pfam" id="PF00211">
    <property type="entry name" value="Guanylate_cyc"/>
    <property type="match status" value="1"/>
</dbReference>
<dbReference type="RefSeq" id="WP_194029243.1">
    <property type="nucleotide sequence ID" value="NZ_JADEWZ010000012.1"/>
</dbReference>
<dbReference type="SMART" id="SM00044">
    <property type="entry name" value="CYCc"/>
    <property type="match status" value="1"/>
</dbReference>
<keyword evidence="13 20" id="KW-0472">Membrane</keyword>
<dbReference type="SUPFAM" id="SSF55785">
    <property type="entry name" value="PYP-like sensor domain (PAS domain)"/>
    <property type="match status" value="2"/>
</dbReference>
<comment type="subunit">
    <text evidence="17">Homodimer. Can also exist as monomer.</text>
</comment>
<comment type="caution">
    <text evidence="25">The sequence shown here is derived from an EMBL/GenBank/DDBJ whole genome shotgun (WGS) entry which is preliminary data.</text>
</comment>
<evidence type="ECO:0000256" key="8">
    <source>
        <dbReference type="ARBA" id="ARBA00022741"/>
    </source>
</evidence>
<reference evidence="25" key="1">
    <citation type="submission" date="2020-10" db="EMBL/GenBank/DDBJ databases">
        <authorList>
            <person name="Castelo-Branco R."/>
            <person name="Eusebio N."/>
            <person name="Adriana R."/>
            <person name="Vieira A."/>
            <person name="Brugerolle De Fraissinette N."/>
            <person name="Rezende De Castro R."/>
            <person name="Schneider M.P."/>
            <person name="Vasconcelos V."/>
            <person name="Leao P.N."/>
        </authorList>
    </citation>
    <scope>NUCLEOTIDE SEQUENCE</scope>
    <source>
        <strain evidence="25">LEGE 07157</strain>
    </source>
</reference>
<proteinExistence type="inferred from homology"/>
<feature type="transmembrane region" description="Helical" evidence="20">
    <location>
        <begin position="21"/>
        <end position="43"/>
    </location>
</feature>
<dbReference type="Pfam" id="PF13426">
    <property type="entry name" value="PAS_9"/>
    <property type="match status" value="1"/>
</dbReference>
<dbReference type="InterPro" id="IPR033479">
    <property type="entry name" value="dCache_1"/>
</dbReference>
<evidence type="ECO:0000256" key="19">
    <source>
        <dbReference type="SAM" id="Coils"/>
    </source>
</evidence>
<dbReference type="CDD" id="cd07302">
    <property type="entry name" value="CHD"/>
    <property type="match status" value="1"/>
</dbReference>
<evidence type="ECO:0000256" key="7">
    <source>
        <dbReference type="ARBA" id="ARBA00022723"/>
    </source>
</evidence>
<dbReference type="CDD" id="cd12913">
    <property type="entry name" value="PDC1_MCP_like"/>
    <property type="match status" value="1"/>
</dbReference>
<comment type="similarity">
    <text evidence="18">Belongs to the adenylyl cyclase class-4/guanylyl cyclase family.</text>
</comment>
<evidence type="ECO:0000256" key="6">
    <source>
        <dbReference type="ARBA" id="ARBA00022692"/>
    </source>
</evidence>
<dbReference type="GO" id="GO:0005886">
    <property type="term" value="C:plasma membrane"/>
    <property type="evidence" value="ECO:0007669"/>
    <property type="project" value="UniProtKB-SubCell"/>
</dbReference>
<feature type="domain" description="PAS" evidence="21">
    <location>
        <begin position="582"/>
        <end position="625"/>
    </location>
</feature>
<feature type="domain" description="HAMP" evidence="24">
    <location>
        <begin position="373"/>
        <end position="425"/>
    </location>
</feature>
<keyword evidence="12" id="KW-0115">cAMP biosynthesis</keyword>
<evidence type="ECO:0000256" key="9">
    <source>
        <dbReference type="ARBA" id="ARBA00022840"/>
    </source>
</evidence>
<keyword evidence="5" id="KW-1003">Cell membrane</keyword>
<evidence type="ECO:0000259" key="24">
    <source>
        <dbReference type="PROSITE" id="PS50885"/>
    </source>
</evidence>
<dbReference type="EMBL" id="JADEWZ010000012">
    <property type="protein sequence ID" value="MBE9116146.1"/>
    <property type="molecule type" value="Genomic_DNA"/>
</dbReference>
<gene>
    <name evidence="25" type="ORF">IQ249_09585</name>
</gene>
<dbReference type="InterPro" id="IPR013656">
    <property type="entry name" value="PAS_4"/>
</dbReference>
<dbReference type="GO" id="GO:0007168">
    <property type="term" value="P:receptor guanylyl cyclase signaling pathway"/>
    <property type="evidence" value="ECO:0007669"/>
    <property type="project" value="TreeGrafter"/>
</dbReference>
<dbReference type="GO" id="GO:0035556">
    <property type="term" value="P:intracellular signal transduction"/>
    <property type="evidence" value="ECO:0007669"/>
    <property type="project" value="InterPro"/>
</dbReference>
<dbReference type="GO" id="GO:0005524">
    <property type="term" value="F:ATP binding"/>
    <property type="evidence" value="ECO:0007669"/>
    <property type="project" value="UniProtKB-KW"/>
</dbReference>
<evidence type="ECO:0000259" key="23">
    <source>
        <dbReference type="PROSITE" id="PS50125"/>
    </source>
</evidence>
<evidence type="ECO:0000256" key="12">
    <source>
        <dbReference type="ARBA" id="ARBA00022998"/>
    </source>
</evidence>
<dbReference type="FunFam" id="3.30.70.1230:FF:000033">
    <property type="entry name" value="Adenylate cyclase"/>
    <property type="match status" value="1"/>
</dbReference>
<dbReference type="PROSITE" id="PS50112">
    <property type="entry name" value="PAS"/>
    <property type="match status" value="1"/>
</dbReference>
<dbReference type="InterPro" id="IPR050401">
    <property type="entry name" value="Cyclic_nucleotide_synthase"/>
</dbReference>
<keyword evidence="19" id="KW-0175">Coiled coil</keyword>
<dbReference type="PROSITE" id="PS50113">
    <property type="entry name" value="PAC"/>
    <property type="match status" value="1"/>
</dbReference>
<dbReference type="InterPro" id="IPR001610">
    <property type="entry name" value="PAC"/>
</dbReference>
<keyword evidence="6 20" id="KW-0812">Transmembrane</keyword>
<dbReference type="Pfam" id="PF00672">
    <property type="entry name" value="HAMP"/>
    <property type="match status" value="1"/>
</dbReference>
<dbReference type="InterPro" id="IPR035965">
    <property type="entry name" value="PAS-like_dom_sf"/>
</dbReference>
<dbReference type="Pfam" id="PF02743">
    <property type="entry name" value="dCache_1"/>
    <property type="match status" value="1"/>
</dbReference>
<sequence length="919" mass="103787">MFVKFLLKSIAQGSGKISLQAVWVIPFILQIFAAVGLVGYLSYKNGQKAVNTLAIQLQSEVNARIDQYLNTYFATPQQINQINFEAVELGLLDLEDFERTGEYFWHQMRAFDVSYISFGNTRGEFIGIERLNNGNLLINEVSARVGLGKLHIYASDNQGRRLQLLEVKDWEPRLEAWYTQPLKEGKPLWSDIYQWEDKPEILSISASYPIYGEDKQEIGVLSIDRVLSQISDTLRDLRTSSSGKIFIVERNGLLVASSTTEKPFQVVEGEATRLNALQSQDSVVRSTTEYLRDRFGSLEEIDRQKMMAFKLEGQRQFLQVMPYRDRLGLDWLVVVVVPESDFTARINANTRTTIALCLAALGLATVMSFLTSRWIARPIYRLGKASRAIADGALDQKVKVEGTRELRVLAGSFNRMSDQLQQSRDRLEEYSRSLQQQVQQQTEELHAEIQERQLLEEKLRTSETKIRAFFEAMSDVVLLVDAQGTDINVAPTNPSRLYNSDFDPIGQTIEQFFGEQSERFLGRIQLALETQQLVNFEYSLPVEDEKDIWFSASISPISDETVIWVARDISDRKRVESALQQAEEKYRSIFENATEGIFQSVPGGGYISANPALARIYGYESPDALLAALDNIGAQVYVDANRRQEFRREIEKSGKVSHFESQVYRADGSTIWISENAHGVRDGQGNLLYYEGIVQDITLRKETEEALRIEQEKSERLLLNILPEPIANQLKHSQSAIAEHFDEVSILFADIVGFTPLSARLKPIELVTLLNQVFSSFDELAERYGLEKIKTIGDAYMVAAGLPIPRVDHADAIANMALAMQHVVSNFDMKLGDNLQIRIGINTGVVIAGVIGTKKFIYDLWGDAVNVASRMESSGKPGCIQITESTYKQLTGKYILEKRGEIEIKGKGAMTTYWLQGKH</sequence>
<dbReference type="GO" id="GO:0006171">
    <property type="term" value="P:cAMP biosynthetic process"/>
    <property type="evidence" value="ECO:0007669"/>
    <property type="project" value="UniProtKB-KW"/>
</dbReference>
<accession>A0A8J7DW08</accession>
<dbReference type="GO" id="GO:0001653">
    <property type="term" value="F:peptide receptor activity"/>
    <property type="evidence" value="ECO:0007669"/>
    <property type="project" value="TreeGrafter"/>
</dbReference>
<dbReference type="InterPro" id="IPR001054">
    <property type="entry name" value="A/G_cyclase"/>
</dbReference>
<keyword evidence="10" id="KW-0460">Magnesium</keyword>
<feature type="coiled-coil region" evidence="19">
    <location>
        <begin position="413"/>
        <end position="465"/>
    </location>
</feature>
<dbReference type="PROSITE" id="PS50885">
    <property type="entry name" value="HAMP"/>
    <property type="match status" value="1"/>
</dbReference>
<evidence type="ECO:0000256" key="4">
    <source>
        <dbReference type="ARBA" id="ARBA00021420"/>
    </source>
</evidence>
<keyword evidence="14 18" id="KW-0456">Lyase</keyword>
<evidence type="ECO:0000256" key="14">
    <source>
        <dbReference type="ARBA" id="ARBA00023239"/>
    </source>
</evidence>
<dbReference type="Proteomes" id="UP000654482">
    <property type="component" value="Unassembled WGS sequence"/>
</dbReference>
<evidence type="ECO:0000256" key="13">
    <source>
        <dbReference type="ARBA" id="ARBA00023136"/>
    </source>
</evidence>
<evidence type="ECO:0000256" key="17">
    <source>
        <dbReference type="ARBA" id="ARBA00064436"/>
    </source>
</evidence>
<dbReference type="SUPFAM" id="SSF55073">
    <property type="entry name" value="Nucleotide cyclase"/>
    <property type="match status" value="1"/>
</dbReference>
<keyword evidence="7" id="KW-0479">Metal-binding</keyword>
<dbReference type="SUPFAM" id="SSF158472">
    <property type="entry name" value="HAMP domain-like"/>
    <property type="match status" value="1"/>
</dbReference>
<dbReference type="PANTHER" id="PTHR11920:SF335">
    <property type="entry name" value="GUANYLATE CYCLASE"/>
    <property type="match status" value="1"/>
</dbReference>
<evidence type="ECO:0000256" key="15">
    <source>
        <dbReference type="ARBA" id="ARBA00032597"/>
    </source>
</evidence>
<keyword evidence="8" id="KW-0547">Nucleotide-binding</keyword>
<dbReference type="SMART" id="SM00086">
    <property type="entry name" value="PAC"/>
    <property type="match status" value="2"/>
</dbReference>
<evidence type="ECO:0000256" key="3">
    <source>
        <dbReference type="ARBA" id="ARBA00012201"/>
    </source>
</evidence>
<dbReference type="GO" id="GO:0004016">
    <property type="term" value="F:adenylate cyclase activity"/>
    <property type="evidence" value="ECO:0007669"/>
    <property type="project" value="UniProtKB-EC"/>
</dbReference>
<feature type="domain" description="PAC" evidence="22">
    <location>
        <begin position="657"/>
        <end position="709"/>
    </location>
</feature>
<dbReference type="InterPro" id="IPR000014">
    <property type="entry name" value="PAS"/>
</dbReference>
<dbReference type="InterPro" id="IPR018297">
    <property type="entry name" value="A/G_cyclase_CS"/>
</dbReference>
<keyword evidence="11 20" id="KW-1133">Transmembrane helix</keyword>
<evidence type="ECO:0000313" key="26">
    <source>
        <dbReference type="Proteomes" id="UP000654482"/>
    </source>
</evidence>
<feature type="coiled-coil region" evidence="19">
    <location>
        <begin position="565"/>
        <end position="592"/>
    </location>
</feature>
<feature type="transmembrane region" description="Helical" evidence="20">
    <location>
        <begin position="353"/>
        <end position="376"/>
    </location>
</feature>
<dbReference type="SMART" id="SM00304">
    <property type="entry name" value="HAMP"/>
    <property type="match status" value="1"/>
</dbReference>
<protein>
    <recommendedName>
        <fullName evidence="4">Adenylate cyclase</fullName>
        <ecNumber evidence="3">4.6.1.1</ecNumber>
    </recommendedName>
    <alternativeName>
        <fullName evidence="15">ATP pyrophosphate-lyase</fullName>
    </alternativeName>
    <alternativeName>
        <fullName evidence="16">Adenylyl cyclase</fullName>
    </alternativeName>
</protein>
<dbReference type="AlphaFoldDB" id="A0A8J7DW08"/>
<evidence type="ECO:0000259" key="22">
    <source>
        <dbReference type="PROSITE" id="PS50113"/>
    </source>
</evidence>
<evidence type="ECO:0000256" key="10">
    <source>
        <dbReference type="ARBA" id="ARBA00022842"/>
    </source>
</evidence>
<dbReference type="Gene3D" id="6.10.340.10">
    <property type="match status" value="1"/>
</dbReference>
<comment type="subcellular location">
    <subcellularLocation>
        <location evidence="2">Cell membrane</location>
        <topology evidence="2">Multi-pass membrane protein</topology>
    </subcellularLocation>
</comment>